<accession>W8C1D5</accession>
<keyword evidence="6" id="KW-0378">Hydrolase</keyword>
<comment type="cofactor">
    <cofactor evidence="1">
        <name>a divalent metal cation</name>
        <dbReference type="ChEBI" id="CHEBI:60240"/>
    </cofactor>
</comment>
<evidence type="ECO:0000313" key="9">
    <source>
        <dbReference type="EMBL" id="JAC02949.1"/>
    </source>
</evidence>
<evidence type="ECO:0000256" key="5">
    <source>
        <dbReference type="ARBA" id="ARBA00022723"/>
    </source>
</evidence>
<dbReference type="Pfam" id="PF13359">
    <property type="entry name" value="DDE_Tnp_4"/>
    <property type="match status" value="1"/>
</dbReference>
<dbReference type="OrthoDB" id="6627079at2759"/>
<reference evidence="9" key="1">
    <citation type="submission" date="2013-07" db="EMBL/GenBank/DDBJ databases">
        <authorList>
            <person name="Geib S."/>
        </authorList>
    </citation>
    <scope>NUCLEOTIDE SEQUENCE</scope>
</reference>
<feature type="domain" description="DDE Tnp4" evidence="8">
    <location>
        <begin position="206"/>
        <end position="368"/>
    </location>
</feature>
<comment type="subcellular location">
    <subcellularLocation>
        <location evidence="2">Nucleus</location>
    </subcellularLocation>
</comment>
<keyword evidence="4" id="KW-0540">Nuclease</keyword>
<reference evidence="9" key="2">
    <citation type="journal article" date="2014" name="BMC Genomics">
        <title>A genomic perspective to assessing quality of mass-reared SIT flies used in Mediterranean fruit fly (Ceratitis capitata) eradication in California.</title>
        <authorList>
            <person name="Calla B."/>
            <person name="Hall B."/>
            <person name="Hou S."/>
            <person name="Geib S.M."/>
        </authorList>
    </citation>
    <scope>NUCLEOTIDE SEQUENCE</scope>
</reference>
<dbReference type="GO" id="GO:0005634">
    <property type="term" value="C:nucleus"/>
    <property type="evidence" value="ECO:0007669"/>
    <property type="project" value="UniProtKB-SubCell"/>
</dbReference>
<dbReference type="EMBL" id="GAMC01003607">
    <property type="protein sequence ID" value="JAC02949.1"/>
    <property type="molecule type" value="mRNA"/>
</dbReference>
<dbReference type="AlphaFoldDB" id="W8C1D5"/>
<dbReference type="InterPro" id="IPR045249">
    <property type="entry name" value="HARBI1-like"/>
</dbReference>
<keyword evidence="7" id="KW-0539">Nucleus</keyword>
<dbReference type="GO" id="GO:0016787">
    <property type="term" value="F:hydrolase activity"/>
    <property type="evidence" value="ECO:0007669"/>
    <property type="project" value="UniProtKB-KW"/>
</dbReference>
<evidence type="ECO:0000256" key="3">
    <source>
        <dbReference type="ARBA" id="ARBA00006958"/>
    </source>
</evidence>
<evidence type="ECO:0000256" key="2">
    <source>
        <dbReference type="ARBA" id="ARBA00004123"/>
    </source>
</evidence>
<evidence type="ECO:0000256" key="4">
    <source>
        <dbReference type="ARBA" id="ARBA00022722"/>
    </source>
</evidence>
<keyword evidence="5" id="KW-0479">Metal-binding</keyword>
<evidence type="ECO:0000259" key="8">
    <source>
        <dbReference type="Pfam" id="PF13359"/>
    </source>
</evidence>
<dbReference type="PANTHER" id="PTHR22930:SF237">
    <property type="entry name" value="SI:CH73-257C13.2"/>
    <property type="match status" value="1"/>
</dbReference>
<evidence type="ECO:0000256" key="7">
    <source>
        <dbReference type="ARBA" id="ARBA00023242"/>
    </source>
</evidence>
<dbReference type="GO" id="GO:0004518">
    <property type="term" value="F:nuclease activity"/>
    <property type="evidence" value="ECO:0007669"/>
    <property type="project" value="UniProtKB-KW"/>
</dbReference>
<evidence type="ECO:0000256" key="1">
    <source>
        <dbReference type="ARBA" id="ARBA00001968"/>
    </source>
</evidence>
<protein>
    <submittedName>
        <fullName evidence="9">Putative nuclease HARBI1</fullName>
    </submittedName>
</protein>
<proteinExistence type="evidence at transcript level"/>
<dbReference type="InterPro" id="IPR027806">
    <property type="entry name" value="HARBI1_dom"/>
</dbReference>
<dbReference type="PANTHER" id="PTHR22930">
    <property type="match status" value="1"/>
</dbReference>
<name>W8C1D5_CERCA</name>
<evidence type="ECO:0000256" key="6">
    <source>
        <dbReference type="ARBA" id="ARBA00022801"/>
    </source>
</evidence>
<organism evidence="9">
    <name type="scientific">Ceratitis capitata</name>
    <name type="common">Mediterranean fruit fly</name>
    <name type="synonym">Tephritis capitata</name>
    <dbReference type="NCBI Taxonomy" id="7213"/>
    <lineage>
        <taxon>Eukaryota</taxon>
        <taxon>Metazoa</taxon>
        <taxon>Ecdysozoa</taxon>
        <taxon>Arthropoda</taxon>
        <taxon>Hexapoda</taxon>
        <taxon>Insecta</taxon>
        <taxon>Pterygota</taxon>
        <taxon>Neoptera</taxon>
        <taxon>Endopterygota</taxon>
        <taxon>Diptera</taxon>
        <taxon>Brachycera</taxon>
        <taxon>Muscomorpha</taxon>
        <taxon>Tephritoidea</taxon>
        <taxon>Tephritidae</taxon>
        <taxon>Ceratitis</taxon>
        <taxon>Ceratitis</taxon>
    </lineage>
</organism>
<sequence length="504" mass="56695">MDRNVKLKRILLVYNRNMELFKSVQSSFDNRLALYRKKKKDNLAILQRLRMHQLLLLAALDENASQRSLWKLNRESSFWEVSCNNNDDHFFKTHFRMGRASFDALCGFLGNLKKSNTNWRTAISLQKRVAIALFALGTSKEYRVVSELFGVGRSTVCTILSEFYEEVWQALYAKYLKKLPPTPEAVADLVDGYSRLGFPQCLGAIGGCHIEVKPNSDDAIDYVNSEGWYSIVLIALVDYRCRFLYVNVGSPGQCTYSEIYNASLLKEVLTKNELLMANTKEIGGVQMPVCIIGDSSFPLSSSLLVPYICSNDLTEDQKVFNYKLSESRRVLKHTFTYLKARFRRLEMEIDNRIGSASLIVRTCCVLHNFLNERFDIILDVWLEGLQEIGRDRKNPIHNFVNDNNPDADQLRKGLCKYFSRDAVDLFGVGEVGDRARGDTARGDTDGGGGDPCCEDGVECKGVSKGDDNGEDLVACGVGFDEMAVSSMLSNVSLKNVLGLKSPII</sequence>
<comment type="similarity">
    <text evidence="3">Belongs to the HARBI1 family.</text>
</comment>
<gene>
    <name evidence="9" type="primary">HARB1</name>
</gene>
<dbReference type="GO" id="GO:0046872">
    <property type="term" value="F:metal ion binding"/>
    <property type="evidence" value="ECO:0007669"/>
    <property type="project" value="UniProtKB-KW"/>
</dbReference>